<reference evidence="3" key="1">
    <citation type="submission" date="2023-10" db="EMBL/GenBank/DDBJ databases">
        <title>Genome assembly of Pristionchus species.</title>
        <authorList>
            <person name="Yoshida K."/>
            <person name="Sommer R.J."/>
        </authorList>
    </citation>
    <scope>NUCLEOTIDE SEQUENCE</scope>
    <source>
        <strain evidence="3">RS5133</strain>
    </source>
</reference>
<accession>A0AAV5UZ96</accession>
<feature type="compositionally biased region" description="Basic and acidic residues" evidence="1">
    <location>
        <begin position="83"/>
        <end position="96"/>
    </location>
</feature>
<dbReference type="EMBL" id="BTSY01000001">
    <property type="protein sequence ID" value="GMT12607.1"/>
    <property type="molecule type" value="Genomic_DNA"/>
</dbReference>
<dbReference type="Proteomes" id="UP001432322">
    <property type="component" value="Unassembled WGS sequence"/>
</dbReference>
<keyword evidence="4" id="KW-1185">Reference proteome</keyword>
<dbReference type="InterPro" id="IPR013087">
    <property type="entry name" value="Znf_C2H2_type"/>
</dbReference>
<evidence type="ECO:0000256" key="1">
    <source>
        <dbReference type="SAM" id="MobiDB-lite"/>
    </source>
</evidence>
<sequence>GSIKMASPSVLSLCKKTSHSQATPIPGCDATRSLDAAATHAAPAAKKRKEESEAQVVIDLNDSDNEFAFLHSRNQEDLTIRNEKNRNENHLHKMISDEEEGPKEKKKKKQCVQRNNLICPICSIPSMSVRGLTRHLEITHNSNPKKENILFKCSYGHETQSRYHEDFSKCDVRSRFFVIIKMEEAKARNKCTLCNVRPGSVMGFCAHLQRSHKSTLVKESLYLVTECGEIVRTGKEHSKGGHNQRCECRSFTVNVN</sequence>
<feature type="region of interest" description="Disordered" evidence="1">
    <location>
        <begin position="83"/>
        <end position="107"/>
    </location>
</feature>
<organism evidence="3 4">
    <name type="scientific">Pristionchus fissidentatus</name>
    <dbReference type="NCBI Taxonomy" id="1538716"/>
    <lineage>
        <taxon>Eukaryota</taxon>
        <taxon>Metazoa</taxon>
        <taxon>Ecdysozoa</taxon>
        <taxon>Nematoda</taxon>
        <taxon>Chromadorea</taxon>
        <taxon>Rhabditida</taxon>
        <taxon>Rhabditina</taxon>
        <taxon>Diplogasteromorpha</taxon>
        <taxon>Diplogasteroidea</taxon>
        <taxon>Neodiplogasteridae</taxon>
        <taxon>Pristionchus</taxon>
    </lineage>
</organism>
<feature type="non-terminal residue" evidence="3">
    <location>
        <position position="1"/>
    </location>
</feature>
<evidence type="ECO:0000259" key="2">
    <source>
        <dbReference type="SMART" id="SM00355"/>
    </source>
</evidence>
<name>A0AAV5UZ96_9BILA</name>
<proteinExistence type="predicted"/>
<evidence type="ECO:0000313" key="4">
    <source>
        <dbReference type="Proteomes" id="UP001432322"/>
    </source>
</evidence>
<dbReference type="AlphaFoldDB" id="A0AAV5UZ96"/>
<protein>
    <recommendedName>
        <fullName evidence="2">C2H2-type domain-containing protein</fullName>
    </recommendedName>
</protein>
<dbReference type="SMART" id="SM00355">
    <property type="entry name" value="ZnF_C2H2"/>
    <property type="match status" value="2"/>
</dbReference>
<feature type="domain" description="C2H2-type" evidence="2">
    <location>
        <begin position="117"/>
        <end position="140"/>
    </location>
</feature>
<evidence type="ECO:0000313" key="3">
    <source>
        <dbReference type="EMBL" id="GMT12607.1"/>
    </source>
</evidence>
<feature type="domain" description="C2H2-type" evidence="2">
    <location>
        <begin position="189"/>
        <end position="212"/>
    </location>
</feature>
<gene>
    <name evidence="3" type="ORF">PFISCL1PPCAC_3904</name>
</gene>
<comment type="caution">
    <text evidence="3">The sequence shown here is derived from an EMBL/GenBank/DDBJ whole genome shotgun (WGS) entry which is preliminary data.</text>
</comment>